<organism evidence="2 3">
    <name type="scientific">Podospora aff. communis PSN243</name>
    <dbReference type="NCBI Taxonomy" id="3040156"/>
    <lineage>
        <taxon>Eukaryota</taxon>
        <taxon>Fungi</taxon>
        <taxon>Dikarya</taxon>
        <taxon>Ascomycota</taxon>
        <taxon>Pezizomycotina</taxon>
        <taxon>Sordariomycetes</taxon>
        <taxon>Sordariomycetidae</taxon>
        <taxon>Sordariales</taxon>
        <taxon>Podosporaceae</taxon>
        <taxon>Podospora</taxon>
    </lineage>
</organism>
<evidence type="ECO:0000313" key="2">
    <source>
        <dbReference type="EMBL" id="KAK4454155.1"/>
    </source>
</evidence>
<name>A0AAV9H2F5_9PEZI</name>
<dbReference type="SUPFAM" id="SSF81383">
    <property type="entry name" value="F-box domain"/>
    <property type="match status" value="1"/>
</dbReference>
<protein>
    <recommendedName>
        <fullName evidence="1">DUF7600 domain-containing protein</fullName>
    </recommendedName>
</protein>
<dbReference type="CDD" id="cd09917">
    <property type="entry name" value="F-box_SF"/>
    <property type="match status" value="1"/>
</dbReference>
<proteinExistence type="predicted"/>
<dbReference type="EMBL" id="MU865918">
    <property type="protein sequence ID" value="KAK4454155.1"/>
    <property type="molecule type" value="Genomic_DNA"/>
</dbReference>
<reference evidence="2" key="1">
    <citation type="journal article" date="2023" name="Mol. Phylogenet. Evol.">
        <title>Genome-scale phylogeny and comparative genomics of the fungal order Sordariales.</title>
        <authorList>
            <person name="Hensen N."/>
            <person name="Bonometti L."/>
            <person name="Westerberg I."/>
            <person name="Brannstrom I.O."/>
            <person name="Guillou S."/>
            <person name="Cros-Aarteil S."/>
            <person name="Calhoun S."/>
            <person name="Haridas S."/>
            <person name="Kuo A."/>
            <person name="Mondo S."/>
            <person name="Pangilinan J."/>
            <person name="Riley R."/>
            <person name="LaButti K."/>
            <person name="Andreopoulos B."/>
            <person name="Lipzen A."/>
            <person name="Chen C."/>
            <person name="Yan M."/>
            <person name="Daum C."/>
            <person name="Ng V."/>
            <person name="Clum A."/>
            <person name="Steindorff A."/>
            <person name="Ohm R.A."/>
            <person name="Martin F."/>
            <person name="Silar P."/>
            <person name="Natvig D.O."/>
            <person name="Lalanne C."/>
            <person name="Gautier V."/>
            <person name="Ament-Velasquez S.L."/>
            <person name="Kruys A."/>
            <person name="Hutchinson M.I."/>
            <person name="Powell A.J."/>
            <person name="Barry K."/>
            <person name="Miller A.N."/>
            <person name="Grigoriev I.V."/>
            <person name="Debuchy R."/>
            <person name="Gladieux P."/>
            <person name="Hiltunen Thoren M."/>
            <person name="Johannesson H."/>
        </authorList>
    </citation>
    <scope>NUCLEOTIDE SEQUENCE</scope>
    <source>
        <strain evidence="2">PSN243</strain>
    </source>
</reference>
<gene>
    <name evidence="2" type="ORF">QBC34DRAFT_178622</name>
</gene>
<comment type="caution">
    <text evidence="2">The sequence shown here is derived from an EMBL/GenBank/DDBJ whole genome shotgun (WGS) entry which is preliminary data.</text>
</comment>
<keyword evidence="3" id="KW-1185">Reference proteome</keyword>
<evidence type="ECO:0000259" key="1">
    <source>
        <dbReference type="Pfam" id="PF24539"/>
    </source>
</evidence>
<sequence length="557" mass="62381">MLPPAEVIANTPDYMCWLCRREIEVSRPKKFRGHRPSICRIITFYPSTQRSTVSGIGYRVPTDAPTGLAFTVPRRISASLTNPPLTPEKVDMVTTTGRSSSSPQWTFPVHADCWGLLTARVPSSTCATTLCKALVTLNWNWSFPSPFQSHNTNNYALPRLFLAPSPPYSKTYHRRASLQQPETFYGLAVELGLSPFDLSPVSNLAVKLPAPQPPSIATVKAKHKPNSPWDIFSALPPSIIQHILRFVLTPDIRNLRLASRTLARAAQVDALPQTFWASRFWPEHEMGFAMPEDGHEEDSRGERDWNGLYFVVKEVTRKGKKSYGADGAVSMLKKRKYWWERLQDAVNLCFLWKNMRLRGEVFSWVEQLYREDGIFLVLKEVGCVSALMSHSDGTPRESETVCLPLDWCGDDMEALGISIVDMAGQTYVCGLRMFLRTGEEPFELGYPLPDSEFLVHFHPGEFLFGFRVRVDDDAVRALKVISQTPLGRLHVSPWIGDTVGTVGKTLLEPASPATPPWETVQELPLMGKFGNGSAIVASFDDFRMMAFGVAELIPSVD</sequence>
<accession>A0AAV9H2F5</accession>
<reference evidence="2" key="2">
    <citation type="submission" date="2023-05" db="EMBL/GenBank/DDBJ databases">
        <authorList>
            <consortium name="Lawrence Berkeley National Laboratory"/>
            <person name="Steindorff A."/>
            <person name="Hensen N."/>
            <person name="Bonometti L."/>
            <person name="Westerberg I."/>
            <person name="Brannstrom I.O."/>
            <person name="Guillou S."/>
            <person name="Cros-Aarteil S."/>
            <person name="Calhoun S."/>
            <person name="Haridas S."/>
            <person name="Kuo A."/>
            <person name="Mondo S."/>
            <person name="Pangilinan J."/>
            <person name="Riley R."/>
            <person name="Labutti K."/>
            <person name="Andreopoulos B."/>
            <person name="Lipzen A."/>
            <person name="Chen C."/>
            <person name="Yanf M."/>
            <person name="Daum C."/>
            <person name="Ng V."/>
            <person name="Clum A."/>
            <person name="Ohm R."/>
            <person name="Martin F."/>
            <person name="Silar P."/>
            <person name="Natvig D."/>
            <person name="Lalanne C."/>
            <person name="Gautier V."/>
            <person name="Ament-Velasquez S.L."/>
            <person name="Kruys A."/>
            <person name="Hutchinson M.I."/>
            <person name="Powell A.J."/>
            <person name="Barry K."/>
            <person name="Miller A.N."/>
            <person name="Grigoriev I.V."/>
            <person name="Debuchy R."/>
            <person name="Gladieux P."/>
            <person name="Thoren M.H."/>
            <person name="Johannesson H."/>
        </authorList>
    </citation>
    <scope>NUCLEOTIDE SEQUENCE</scope>
    <source>
        <strain evidence="2">PSN243</strain>
    </source>
</reference>
<dbReference type="Pfam" id="PF24539">
    <property type="entry name" value="DUF7600"/>
    <property type="match status" value="1"/>
</dbReference>
<dbReference type="InterPro" id="IPR056021">
    <property type="entry name" value="DUF7600"/>
</dbReference>
<evidence type="ECO:0000313" key="3">
    <source>
        <dbReference type="Proteomes" id="UP001321760"/>
    </source>
</evidence>
<feature type="domain" description="DUF7600" evidence="1">
    <location>
        <begin position="411"/>
        <end position="549"/>
    </location>
</feature>
<dbReference type="AlphaFoldDB" id="A0AAV9H2F5"/>
<dbReference type="Proteomes" id="UP001321760">
    <property type="component" value="Unassembled WGS sequence"/>
</dbReference>
<dbReference type="InterPro" id="IPR036047">
    <property type="entry name" value="F-box-like_dom_sf"/>
</dbReference>